<organism evidence="2 3">
    <name type="scientific">Streptomyces ochraceiscleroticus</name>
    <dbReference type="NCBI Taxonomy" id="47761"/>
    <lineage>
        <taxon>Bacteria</taxon>
        <taxon>Bacillati</taxon>
        <taxon>Actinomycetota</taxon>
        <taxon>Actinomycetes</taxon>
        <taxon>Kitasatosporales</taxon>
        <taxon>Streptomycetaceae</taxon>
        <taxon>Streptomyces</taxon>
    </lineage>
</organism>
<proteinExistence type="predicted"/>
<gene>
    <name evidence="2" type="ORF">ACFP4F_16185</name>
</gene>
<evidence type="ECO:0000313" key="2">
    <source>
        <dbReference type="EMBL" id="MFC6064078.1"/>
    </source>
</evidence>
<dbReference type="EC" id="1.-.-.-" evidence="2"/>
<dbReference type="GO" id="GO:0016491">
    <property type="term" value="F:oxidoreductase activity"/>
    <property type="evidence" value="ECO:0007669"/>
    <property type="project" value="UniProtKB-KW"/>
</dbReference>
<dbReference type="InterPro" id="IPR050712">
    <property type="entry name" value="NAD(P)H-dep_reductase"/>
</dbReference>
<dbReference type="Gene3D" id="3.40.50.360">
    <property type="match status" value="1"/>
</dbReference>
<comment type="caution">
    <text evidence="2">The sequence shown here is derived from an EMBL/GenBank/DDBJ whole genome shotgun (WGS) entry which is preliminary data.</text>
</comment>
<feature type="domain" description="NADPH-dependent FMN reductase-like" evidence="1">
    <location>
        <begin position="1"/>
        <end position="146"/>
    </location>
</feature>
<keyword evidence="2" id="KW-0560">Oxidoreductase</keyword>
<dbReference type="PANTHER" id="PTHR30543">
    <property type="entry name" value="CHROMATE REDUCTASE"/>
    <property type="match status" value="1"/>
</dbReference>
<dbReference type="InterPro" id="IPR005025">
    <property type="entry name" value="FMN_Rdtase-like_dom"/>
</dbReference>
<name>A0ABW1MK42_9ACTN</name>
<keyword evidence="3" id="KW-1185">Reference proteome</keyword>
<dbReference type="EMBL" id="JBHSPX010000004">
    <property type="protein sequence ID" value="MFC6064078.1"/>
    <property type="molecule type" value="Genomic_DNA"/>
</dbReference>
<dbReference type="Pfam" id="PF03358">
    <property type="entry name" value="FMN_red"/>
    <property type="match status" value="1"/>
</dbReference>
<dbReference type="InterPro" id="IPR029039">
    <property type="entry name" value="Flavoprotein-like_sf"/>
</dbReference>
<evidence type="ECO:0000259" key="1">
    <source>
        <dbReference type="Pfam" id="PF03358"/>
    </source>
</evidence>
<dbReference type="SUPFAM" id="SSF52218">
    <property type="entry name" value="Flavoproteins"/>
    <property type="match status" value="1"/>
</dbReference>
<reference evidence="3" key="1">
    <citation type="journal article" date="2019" name="Int. J. Syst. Evol. Microbiol.">
        <title>The Global Catalogue of Microorganisms (GCM) 10K type strain sequencing project: providing services to taxonomists for standard genome sequencing and annotation.</title>
        <authorList>
            <consortium name="The Broad Institute Genomics Platform"/>
            <consortium name="The Broad Institute Genome Sequencing Center for Infectious Disease"/>
            <person name="Wu L."/>
            <person name="Ma J."/>
        </authorList>
    </citation>
    <scope>NUCLEOTIDE SEQUENCE [LARGE SCALE GENOMIC DNA]</scope>
    <source>
        <strain evidence="3">CGMCC 1.15180</strain>
    </source>
</reference>
<dbReference type="PANTHER" id="PTHR30543:SF21">
    <property type="entry name" value="NAD(P)H-DEPENDENT FMN REDUCTASE LOT6"/>
    <property type="match status" value="1"/>
</dbReference>
<dbReference type="Proteomes" id="UP001596139">
    <property type="component" value="Unassembled WGS sequence"/>
</dbReference>
<protein>
    <submittedName>
        <fullName evidence="2">NADPH-dependent FMN reductase</fullName>
        <ecNumber evidence="2">1.-.-.-</ecNumber>
    </submittedName>
</protein>
<evidence type="ECO:0000313" key="3">
    <source>
        <dbReference type="Proteomes" id="UP001596139"/>
    </source>
</evidence>
<sequence length="207" mass="21606">MKVVGIGGSPRPDSTAERALRVVLTAAERQGAEVSLIGGAELVMPLYDPRAEIRSPRALRLVSEVAAADGLVLASPAYHGSISGLVKNALDHVEELRDDARPYFSGRAIGSLSVAQGWQGGVSTLAALRDVTHALRGWPTPLGVVVNSASAGFGPDGKCTDPHIQSQLETMAAQVVDFARMHALATPVRDAPGVEALSSAGGRRRAW</sequence>
<accession>A0ABW1MK42</accession>